<evidence type="ECO:0000313" key="2">
    <source>
        <dbReference type="Proteomes" id="UP001642484"/>
    </source>
</evidence>
<accession>A0ABP0QJV6</accession>
<evidence type="ECO:0000313" key="1">
    <source>
        <dbReference type="EMBL" id="CAK9088189.1"/>
    </source>
</evidence>
<dbReference type="Proteomes" id="UP001642484">
    <property type="component" value="Unassembled WGS sequence"/>
</dbReference>
<gene>
    <name evidence="1" type="ORF">CCMP2556_LOCUS42558</name>
</gene>
<name>A0ABP0QJV6_9DINO</name>
<protein>
    <submittedName>
        <fullName evidence="1">Uncharacterized protein</fullName>
    </submittedName>
</protein>
<comment type="caution">
    <text evidence="1">The sequence shown here is derived from an EMBL/GenBank/DDBJ whole genome shotgun (WGS) entry which is preliminary data.</text>
</comment>
<keyword evidence="2" id="KW-1185">Reference proteome</keyword>
<organism evidence="1 2">
    <name type="scientific">Durusdinium trenchii</name>
    <dbReference type="NCBI Taxonomy" id="1381693"/>
    <lineage>
        <taxon>Eukaryota</taxon>
        <taxon>Sar</taxon>
        <taxon>Alveolata</taxon>
        <taxon>Dinophyceae</taxon>
        <taxon>Suessiales</taxon>
        <taxon>Symbiodiniaceae</taxon>
        <taxon>Durusdinium</taxon>
    </lineage>
</organism>
<proteinExistence type="predicted"/>
<dbReference type="EMBL" id="CAXAMN010024617">
    <property type="protein sequence ID" value="CAK9088189.1"/>
    <property type="molecule type" value="Genomic_DNA"/>
</dbReference>
<sequence>MEFIPPPTGLIQALLELKPPVDQEDVRQLLEPRVADLHKRPDLSTHVLRSLARRRRHDLSQQMLQAMASAQLEADLCCLLPLSGFGFRLSLFGARPVLGLISASRPALMTCLAKLWSHLDRSGDVHFTCCRP</sequence>
<reference evidence="1 2" key="1">
    <citation type="submission" date="2024-02" db="EMBL/GenBank/DDBJ databases">
        <authorList>
            <person name="Chen Y."/>
            <person name="Shah S."/>
            <person name="Dougan E. K."/>
            <person name="Thang M."/>
            <person name="Chan C."/>
        </authorList>
    </citation>
    <scope>NUCLEOTIDE SEQUENCE [LARGE SCALE GENOMIC DNA]</scope>
</reference>